<dbReference type="KEGG" id="fas:105263070"/>
<dbReference type="PROSITE" id="PS50089">
    <property type="entry name" value="ZF_RING_2"/>
    <property type="match status" value="1"/>
</dbReference>
<keyword evidence="1 3" id="KW-0863">Zinc-finger</keyword>
<name>A0A9R1SUH7_9HYME</name>
<sequence length="457" mass="52756">MLLNLGVVMMSPNNRKSEGLQFLWSIMPHEYRILFGSLIRRLKFWIQNDADPLQLNLYRKPDAFFKAMILHERKMSRLLTRLHHGSFWNFFAVVQKIIEDQWNALERIRNGENVSITILPRVTSCLVSSALNRFWRLFAEDNVEWSVIFMTGRSIQFHHMESLLHNRAYMNAKVMLPVGELAVNRGQFHDRPDAATLLSIAGILPQPVVPGENFQAQEDEEYLDPEYLEEDAEVEMVQLGDRGVERDEVPQPPQNEEVPEDEIPAQNVIDLEYLEEDAEGQMVELGDRGMERDEVPQPPQNEEFAQNETPAENAIGGGANRRTRSRCIRCNVHRVEYIAIECMCVIYCRQCARTVLTQAGPVNEPCPMCTEEMDAIERIFIPTNDDDEYDWLCHICLTRPIELLARPCNHLTTCTTCGIQWAAQAQNEDVRCSMCNNHCIYRRVNVRGDDPLHLEEV</sequence>
<feature type="domain" description="RING-type" evidence="4">
    <location>
        <begin position="393"/>
        <end position="436"/>
    </location>
</feature>
<keyword evidence="1 3" id="KW-0479">Metal-binding</keyword>
<dbReference type="GO" id="GO:0008270">
    <property type="term" value="F:zinc ion binding"/>
    <property type="evidence" value="ECO:0007669"/>
    <property type="project" value="UniProtKB-KW"/>
</dbReference>
<evidence type="ECO:0000313" key="6">
    <source>
        <dbReference type="RefSeq" id="XP_011297350.1"/>
    </source>
</evidence>
<dbReference type="SMART" id="SM00184">
    <property type="entry name" value="RING"/>
    <property type="match status" value="2"/>
</dbReference>
<protein>
    <recommendedName>
        <fullName evidence="4">RING-type domain-containing protein</fullName>
    </recommendedName>
</protein>
<dbReference type="Proteomes" id="UP000694866">
    <property type="component" value="Unplaced"/>
</dbReference>
<keyword evidence="5" id="KW-1185">Reference proteome</keyword>
<accession>A0A9R1SUH7</accession>
<dbReference type="Gene3D" id="3.30.40.10">
    <property type="entry name" value="Zinc/RING finger domain, C3HC4 (zinc finger)"/>
    <property type="match status" value="2"/>
</dbReference>
<proteinExistence type="predicted"/>
<gene>
    <name evidence="6" type="primary">LOC105263070</name>
</gene>
<dbReference type="InterPro" id="IPR001841">
    <property type="entry name" value="Znf_RING"/>
</dbReference>
<organism evidence="5 6">
    <name type="scientific">Fopius arisanus</name>
    <dbReference type="NCBI Taxonomy" id="64838"/>
    <lineage>
        <taxon>Eukaryota</taxon>
        <taxon>Metazoa</taxon>
        <taxon>Ecdysozoa</taxon>
        <taxon>Arthropoda</taxon>
        <taxon>Hexapoda</taxon>
        <taxon>Insecta</taxon>
        <taxon>Pterygota</taxon>
        <taxon>Neoptera</taxon>
        <taxon>Endopterygota</taxon>
        <taxon>Hymenoptera</taxon>
        <taxon>Apocrita</taxon>
        <taxon>Ichneumonoidea</taxon>
        <taxon>Braconidae</taxon>
        <taxon>Opiinae</taxon>
        <taxon>Fopius</taxon>
    </lineage>
</organism>
<evidence type="ECO:0000256" key="2">
    <source>
        <dbReference type="ARBA" id="ARBA00022833"/>
    </source>
</evidence>
<reference evidence="6" key="1">
    <citation type="submission" date="2025-08" db="UniProtKB">
        <authorList>
            <consortium name="RefSeq"/>
        </authorList>
    </citation>
    <scope>IDENTIFICATION</scope>
    <source>
        <strain evidence="6">USDA-PBARC FA_bdor</strain>
        <tissue evidence="6">Whole organism</tissue>
    </source>
</reference>
<dbReference type="AlphaFoldDB" id="A0A9R1SUH7"/>
<keyword evidence="2" id="KW-0862">Zinc</keyword>
<dbReference type="GeneID" id="105263070"/>
<evidence type="ECO:0000259" key="4">
    <source>
        <dbReference type="PROSITE" id="PS50089"/>
    </source>
</evidence>
<evidence type="ECO:0000256" key="1">
    <source>
        <dbReference type="ARBA" id="ARBA00022771"/>
    </source>
</evidence>
<dbReference type="OrthoDB" id="10623614at2759"/>
<dbReference type="RefSeq" id="XP_011297350.1">
    <property type="nucleotide sequence ID" value="XM_011299048.1"/>
</dbReference>
<evidence type="ECO:0000256" key="3">
    <source>
        <dbReference type="PROSITE-ProRule" id="PRU00175"/>
    </source>
</evidence>
<evidence type="ECO:0000313" key="5">
    <source>
        <dbReference type="Proteomes" id="UP000694866"/>
    </source>
</evidence>
<dbReference type="InterPro" id="IPR013083">
    <property type="entry name" value="Znf_RING/FYVE/PHD"/>
</dbReference>